<evidence type="ECO:0000313" key="7">
    <source>
        <dbReference type="Proteomes" id="UP000075816"/>
    </source>
</evidence>
<sequence>MLKVQDLNFAYRKGGKNIFHNFSVEFQKGLNVILGPNGAGKSTLIKSIFGLLDYTGDILYGDCDIGNMAFEKKIEWMSYLPQMDLDISTLTVLEIVLLGRLPELKSKVSEEDLKIVMEVLRDLNIEELAGNVFNHLSGGQKKLVFIAQTLVRNPKIILLDEPTNSLDLQKQLELCFLLKRLVKEKGIDIIAILHDVNLAARYADYIVILKEDGRLYDVGSANKVICEKMLRDVYGVIGKVYLDEEKKPVISAIKSVRD</sequence>
<evidence type="ECO:0000256" key="4">
    <source>
        <dbReference type="ARBA" id="ARBA00022840"/>
    </source>
</evidence>
<name>A0A162IKI3_9FUSO</name>
<protein>
    <submittedName>
        <fullName evidence="6">ABC transporter ATP-binding protein</fullName>
    </submittedName>
</protein>
<dbReference type="InterPro" id="IPR050153">
    <property type="entry name" value="Metal_Ion_Import_ABC"/>
</dbReference>
<dbReference type="RefSeq" id="WP_005958212.1">
    <property type="nucleotide sequence ID" value="NZ_CAXOUM010000007.1"/>
</dbReference>
<gene>
    <name evidence="6" type="ORF">A2J07_07150</name>
</gene>
<dbReference type="FunFam" id="3.40.50.300:FF:000134">
    <property type="entry name" value="Iron-enterobactin ABC transporter ATP-binding protein"/>
    <property type="match status" value="1"/>
</dbReference>
<dbReference type="SUPFAM" id="SSF52540">
    <property type="entry name" value="P-loop containing nucleoside triphosphate hydrolases"/>
    <property type="match status" value="1"/>
</dbReference>
<dbReference type="SMART" id="SM00382">
    <property type="entry name" value="AAA"/>
    <property type="match status" value="1"/>
</dbReference>
<accession>A0A162IKI3</accession>
<dbReference type="CDD" id="cd03214">
    <property type="entry name" value="ABC_Iron-Siderophores_B12_Hemin"/>
    <property type="match status" value="1"/>
</dbReference>
<dbReference type="Pfam" id="PF00005">
    <property type="entry name" value="ABC_tran"/>
    <property type="match status" value="1"/>
</dbReference>
<dbReference type="EMBL" id="LVEA01000075">
    <property type="protein sequence ID" value="KYL01821.1"/>
    <property type="molecule type" value="Genomic_DNA"/>
</dbReference>
<evidence type="ECO:0000313" key="6">
    <source>
        <dbReference type="EMBL" id="KYL01821.1"/>
    </source>
</evidence>
<evidence type="ECO:0000256" key="2">
    <source>
        <dbReference type="ARBA" id="ARBA00022448"/>
    </source>
</evidence>
<dbReference type="InterPro" id="IPR003593">
    <property type="entry name" value="AAA+_ATPase"/>
</dbReference>
<organism evidence="6 7">
    <name type="scientific">Fusobacterium necrophorum subsp. funduliforme</name>
    <dbReference type="NCBI Taxonomy" id="143387"/>
    <lineage>
        <taxon>Bacteria</taxon>
        <taxon>Fusobacteriati</taxon>
        <taxon>Fusobacteriota</taxon>
        <taxon>Fusobacteriia</taxon>
        <taxon>Fusobacteriales</taxon>
        <taxon>Fusobacteriaceae</taxon>
        <taxon>Fusobacterium</taxon>
    </lineage>
</organism>
<dbReference type="AlphaFoldDB" id="A0A162IKI3"/>
<keyword evidence="4 6" id="KW-0067">ATP-binding</keyword>
<dbReference type="InterPro" id="IPR027417">
    <property type="entry name" value="P-loop_NTPase"/>
</dbReference>
<keyword evidence="2" id="KW-0813">Transport</keyword>
<dbReference type="KEGG" id="fnf:BSQ88_08000"/>
<dbReference type="Proteomes" id="UP000075816">
    <property type="component" value="Unassembled WGS sequence"/>
</dbReference>
<dbReference type="PROSITE" id="PS50893">
    <property type="entry name" value="ABC_TRANSPORTER_2"/>
    <property type="match status" value="1"/>
</dbReference>
<dbReference type="PANTHER" id="PTHR42734">
    <property type="entry name" value="METAL TRANSPORT SYSTEM ATP-BINDING PROTEIN TM_0124-RELATED"/>
    <property type="match status" value="1"/>
</dbReference>
<feature type="domain" description="ABC transporter" evidence="5">
    <location>
        <begin position="2"/>
        <end position="237"/>
    </location>
</feature>
<evidence type="ECO:0000256" key="1">
    <source>
        <dbReference type="ARBA" id="ARBA00005417"/>
    </source>
</evidence>
<dbReference type="eggNOG" id="COG1120">
    <property type="taxonomic scope" value="Bacteria"/>
</dbReference>
<reference evidence="6 7" key="1">
    <citation type="submission" date="2016-03" db="EMBL/GenBank/DDBJ databases">
        <title>Comparative genomics of human isolates of Fusobacterium necrophorum.</title>
        <authorList>
            <person name="Jensen A."/>
            <person name="Bank S."/>
            <person name="Andersen P.S."/>
            <person name="Kristensen L.H."/>
            <person name="Prag J."/>
        </authorList>
    </citation>
    <scope>NUCLEOTIDE SEQUENCE [LARGE SCALE GENOMIC DNA]</scope>
    <source>
        <strain evidence="6 7">LS_1264</strain>
    </source>
</reference>
<dbReference type="GO" id="GO:0016887">
    <property type="term" value="F:ATP hydrolysis activity"/>
    <property type="evidence" value="ECO:0007669"/>
    <property type="project" value="InterPro"/>
</dbReference>
<dbReference type="InterPro" id="IPR017871">
    <property type="entry name" value="ABC_transporter-like_CS"/>
</dbReference>
<comment type="similarity">
    <text evidence="1">Belongs to the ABC transporter superfamily.</text>
</comment>
<comment type="caution">
    <text evidence="6">The sequence shown here is derived from an EMBL/GenBank/DDBJ whole genome shotgun (WGS) entry which is preliminary data.</text>
</comment>
<keyword evidence="3" id="KW-0547">Nucleotide-binding</keyword>
<dbReference type="Gene3D" id="3.40.50.300">
    <property type="entry name" value="P-loop containing nucleotide triphosphate hydrolases"/>
    <property type="match status" value="1"/>
</dbReference>
<dbReference type="PANTHER" id="PTHR42734:SF6">
    <property type="entry name" value="MOLYBDATE IMPORT ATP-BINDING PROTEIN MOLC"/>
    <property type="match status" value="1"/>
</dbReference>
<evidence type="ECO:0000256" key="3">
    <source>
        <dbReference type="ARBA" id="ARBA00022741"/>
    </source>
</evidence>
<dbReference type="GO" id="GO:0005524">
    <property type="term" value="F:ATP binding"/>
    <property type="evidence" value="ECO:0007669"/>
    <property type="project" value="UniProtKB-KW"/>
</dbReference>
<dbReference type="InterPro" id="IPR003439">
    <property type="entry name" value="ABC_transporter-like_ATP-bd"/>
</dbReference>
<dbReference type="PROSITE" id="PS00211">
    <property type="entry name" value="ABC_TRANSPORTER_1"/>
    <property type="match status" value="1"/>
</dbReference>
<evidence type="ECO:0000259" key="5">
    <source>
        <dbReference type="PROSITE" id="PS50893"/>
    </source>
</evidence>
<proteinExistence type="inferred from homology"/>